<sequence>MRGPVGGSRVSHSQADKGRHRQVYEAQRNTQTYKGRHSNKDKHRLSGEWGGCKHRLKGGKYKLLGNRYWQLIKITGTDWNKGRGVTDRY</sequence>
<dbReference type="EMBL" id="CM004475">
    <property type="protein sequence ID" value="OCT79123.1"/>
    <property type="molecule type" value="Genomic_DNA"/>
</dbReference>
<dbReference type="AlphaFoldDB" id="A0A974CTL8"/>
<evidence type="ECO:0000256" key="1">
    <source>
        <dbReference type="SAM" id="MobiDB-lite"/>
    </source>
</evidence>
<name>A0A974CTL8_XENLA</name>
<gene>
    <name evidence="2" type="ORF">XELAEV_18030221mg</name>
</gene>
<accession>A0A974CTL8</accession>
<reference evidence="3" key="1">
    <citation type="journal article" date="2016" name="Nature">
        <title>Genome evolution in the allotetraploid frog Xenopus laevis.</title>
        <authorList>
            <person name="Session A.M."/>
            <person name="Uno Y."/>
            <person name="Kwon T."/>
            <person name="Chapman J.A."/>
            <person name="Toyoda A."/>
            <person name="Takahashi S."/>
            <person name="Fukui A."/>
            <person name="Hikosaka A."/>
            <person name="Suzuki A."/>
            <person name="Kondo M."/>
            <person name="van Heeringen S.J."/>
            <person name="Quigley I."/>
            <person name="Heinz S."/>
            <person name="Ogino H."/>
            <person name="Ochi H."/>
            <person name="Hellsten U."/>
            <person name="Lyons J.B."/>
            <person name="Simakov O."/>
            <person name="Putnam N."/>
            <person name="Stites J."/>
            <person name="Kuroki Y."/>
            <person name="Tanaka T."/>
            <person name="Michiue T."/>
            <person name="Watanabe M."/>
            <person name="Bogdanovic O."/>
            <person name="Lister R."/>
            <person name="Georgiou G."/>
            <person name="Paranjpe S.S."/>
            <person name="van Kruijsbergen I."/>
            <person name="Shu S."/>
            <person name="Carlson J."/>
            <person name="Kinoshita T."/>
            <person name="Ohta Y."/>
            <person name="Mawaribuchi S."/>
            <person name="Jenkins J."/>
            <person name="Grimwood J."/>
            <person name="Schmutz J."/>
            <person name="Mitros T."/>
            <person name="Mozaffari S.V."/>
            <person name="Suzuki Y."/>
            <person name="Haramoto Y."/>
            <person name="Yamamoto T.S."/>
            <person name="Takagi C."/>
            <person name="Heald R."/>
            <person name="Miller K."/>
            <person name="Haudenschild C."/>
            <person name="Kitzman J."/>
            <person name="Nakayama T."/>
            <person name="Izutsu Y."/>
            <person name="Robert J."/>
            <person name="Fortriede J."/>
            <person name="Burns K."/>
            <person name="Lotay V."/>
            <person name="Karimi K."/>
            <person name="Yasuoka Y."/>
            <person name="Dichmann D.S."/>
            <person name="Flajnik M.F."/>
            <person name="Houston D.W."/>
            <person name="Shendure J."/>
            <person name="DuPasquier L."/>
            <person name="Vize P.D."/>
            <person name="Zorn A.M."/>
            <person name="Ito M."/>
            <person name="Marcotte E.M."/>
            <person name="Wallingford J.B."/>
            <person name="Ito Y."/>
            <person name="Asashima M."/>
            <person name="Ueno N."/>
            <person name="Matsuda Y."/>
            <person name="Veenstra G.J."/>
            <person name="Fujiyama A."/>
            <person name="Harland R.M."/>
            <person name="Taira M."/>
            <person name="Rokhsar D.S."/>
        </authorList>
    </citation>
    <scope>NUCLEOTIDE SEQUENCE [LARGE SCALE GENOMIC DNA]</scope>
    <source>
        <strain evidence="3">J</strain>
    </source>
</reference>
<dbReference type="Proteomes" id="UP000694892">
    <property type="component" value="Chromosome 5S"/>
</dbReference>
<evidence type="ECO:0000313" key="2">
    <source>
        <dbReference type="EMBL" id="OCT79123.1"/>
    </source>
</evidence>
<organism evidence="2 3">
    <name type="scientific">Xenopus laevis</name>
    <name type="common">African clawed frog</name>
    <dbReference type="NCBI Taxonomy" id="8355"/>
    <lineage>
        <taxon>Eukaryota</taxon>
        <taxon>Metazoa</taxon>
        <taxon>Chordata</taxon>
        <taxon>Craniata</taxon>
        <taxon>Vertebrata</taxon>
        <taxon>Euteleostomi</taxon>
        <taxon>Amphibia</taxon>
        <taxon>Batrachia</taxon>
        <taxon>Anura</taxon>
        <taxon>Pipoidea</taxon>
        <taxon>Pipidae</taxon>
        <taxon>Xenopodinae</taxon>
        <taxon>Xenopus</taxon>
        <taxon>Xenopus</taxon>
    </lineage>
</organism>
<protein>
    <submittedName>
        <fullName evidence="2">Uncharacterized protein</fullName>
    </submittedName>
</protein>
<proteinExistence type="predicted"/>
<feature type="region of interest" description="Disordered" evidence="1">
    <location>
        <begin position="1"/>
        <end position="50"/>
    </location>
</feature>
<feature type="compositionally biased region" description="Basic residues" evidence="1">
    <location>
        <begin position="34"/>
        <end position="43"/>
    </location>
</feature>
<evidence type="ECO:0000313" key="3">
    <source>
        <dbReference type="Proteomes" id="UP000694892"/>
    </source>
</evidence>